<proteinExistence type="predicted"/>
<dbReference type="EMBL" id="JAQNDO010000001">
    <property type="protein sequence ID" value="MDC0746418.1"/>
    <property type="molecule type" value="Genomic_DNA"/>
</dbReference>
<gene>
    <name evidence="1" type="ORF">POL67_34130</name>
</gene>
<sequence length="102" mass="11312">MASKDKKACERESCDGMLGQAWFQGRTWTFDDPGQKLLLRAPGDLPAHDASHRVSLGFPMNQAGARATNFPRIQAQIELDPTPETFDDTSGRHWLALCPTVQ</sequence>
<name>A0ABT5EZ29_9BACT</name>
<protein>
    <submittedName>
        <fullName evidence="1">Uncharacterized protein</fullName>
    </submittedName>
</protein>
<evidence type="ECO:0000313" key="2">
    <source>
        <dbReference type="Proteomes" id="UP001221411"/>
    </source>
</evidence>
<comment type="caution">
    <text evidence="1">The sequence shown here is derived from an EMBL/GenBank/DDBJ whole genome shotgun (WGS) entry which is preliminary data.</text>
</comment>
<reference evidence="1 2" key="1">
    <citation type="submission" date="2022-11" db="EMBL/GenBank/DDBJ databases">
        <title>Minimal conservation of predation-associated metabolite biosynthetic gene clusters underscores biosynthetic potential of Myxococcota including descriptions for ten novel species: Archangium lansinium sp. nov., Myxococcus landrumus sp. nov., Nannocystis bai.</title>
        <authorList>
            <person name="Ahearne A."/>
            <person name="Stevens C."/>
            <person name="Dowd S."/>
        </authorList>
    </citation>
    <scope>NUCLEOTIDE SEQUENCE [LARGE SCALE GENOMIC DNA]</scope>
    <source>
        <strain evidence="1 2">RJM3</strain>
    </source>
</reference>
<organism evidence="1 2">
    <name type="scientific">Polyangium mundeleinium</name>
    <dbReference type="NCBI Taxonomy" id="2995306"/>
    <lineage>
        <taxon>Bacteria</taxon>
        <taxon>Pseudomonadati</taxon>
        <taxon>Myxococcota</taxon>
        <taxon>Polyangia</taxon>
        <taxon>Polyangiales</taxon>
        <taxon>Polyangiaceae</taxon>
        <taxon>Polyangium</taxon>
    </lineage>
</organism>
<dbReference type="Proteomes" id="UP001221411">
    <property type="component" value="Unassembled WGS sequence"/>
</dbReference>
<accession>A0ABT5EZ29</accession>
<keyword evidence="2" id="KW-1185">Reference proteome</keyword>
<evidence type="ECO:0000313" key="1">
    <source>
        <dbReference type="EMBL" id="MDC0746418.1"/>
    </source>
</evidence>
<dbReference type="RefSeq" id="WP_271924800.1">
    <property type="nucleotide sequence ID" value="NZ_JAQNDO010000001.1"/>
</dbReference>